<accession>A0A1H6JPJ8</accession>
<gene>
    <name evidence="1" type="ORF">SAMN02910265_01863</name>
</gene>
<evidence type="ECO:0000313" key="1">
    <source>
        <dbReference type="EMBL" id="SEH64043.1"/>
    </source>
</evidence>
<reference evidence="1 2" key="1">
    <citation type="submission" date="2016-10" db="EMBL/GenBank/DDBJ databases">
        <authorList>
            <person name="de Groot N.N."/>
        </authorList>
    </citation>
    <scope>NUCLEOTIDE SEQUENCE [LARGE SCALE GENOMIC DNA]</scope>
    <source>
        <strain evidence="1 2">YAD2003</strain>
    </source>
</reference>
<evidence type="ECO:0000313" key="2">
    <source>
        <dbReference type="Proteomes" id="UP000183190"/>
    </source>
</evidence>
<protein>
    <submittedName>
        <fullName evidence="1">Uncharacterized protein</fullName>
    </submittedName>
</protein>
<sequence>MKRKIIRFFTKQWALIWLLVALAVLGSVISYAAYTKANKGKSVVATYEESGDRFSSNYMNIGSPSENPQYSYAIDNQTAPTASVTICNYAQGNSGFFYDRDIDYLLNIQLVKSDGTAVSAAEIGDKQITVSFGEHSHIFTSSSLTIGSDWSGKLLRGQASTDICNITFDVKQIAELDDDSKTKLFIQMTATPNPTTNYRDLHSISMRMGVSKRHDQAEADWEGYFNDDASAKTATAESPIALGSKDLDGFNYAIEGIGKGQIELKYDSTKIEINQQFVSEVSGTLSPADANGIRTLTFNVNSNDTLTGDVIAYGISRYDTQFYKTSKTASDYETWYKINGYITSFAFTEDAS</sequence>
<dbReference type="RefSeq" id="WP_074716708.1">
    <property type="nucleotide sequence ID" value="NZ_FNWV01000006.1"/>
</dbReference>
<dbReference type="EMBL" id="FNWV01000006">
    <property type="protein sequence ID" value="SEH64043.1"/>
    <property type="molecule type" value="Genomic_DNA"/>
</dbReference>
<proteinExistence type="predicted"/>
<dbReference type="OrthoDB" id="1822243at2"/>
<name>A0A1H6JPJ8_RUMFL</name>
<organism evidence="1 2">
    <name type="scientific">Ruminococcus flavefaciens</name>
    <dbReference type="NCBI Taxonomy" id="1265"/>
    <lineage>
        <taxon>Bacteria</taxon>
        <taxon>Bacillati</taxon>
        <taxon>Bacillota</taxon>
        <taxon>Clostridia</taxon>
        <taxon>Eubacteriales</taxon>
        <taxon>Oscillospiraceae</taxon>
        <taxon>Ruminococcus</taxon>
    </lineage>
</organism>
<dbReference type="Proteomes" id="UP000183190">
    <property type="component" value="Unassembled WGS sequence"/>
</dbReference>
<dbReference type="AlphaFoldDB" id="A0A1H6JPJ8"/>